<dbReference type="GO" id="GO:0030964">
    <property type="term" value="C:NADH dehydrogenase complex"/>
    <property type="evidence" value="ECO:0007669"/>
    <property type="project" value="TreeGrafter"/>
</dbReference>
<feature type="transmembrane region" description="Helical" evidence="9">
    <location>
        <begin position="85"/>
        <end position="103"/>
    </location>
</feature>
<keyword evidence="5 9" id="KW-0812">Transmembrane</keyword>
<geneLocation type="mitochondrion" evidence="11"/>
<comment type="similarity">
    <text evidence="2 9">Belongs to the complex I subunit 3 family.</text>
</comment>
<evidence type="ECO:0000256" key="5">
    <source>
        <dbReference type="ARBA" id="ARBA00022692"/>
    </source>
</evidence>
<protein>
    <recommendedName>
        <fullName evidence="3 9">NADH-ubiquinone oxidoreductase chain 3</fullName>
        <ecNumber evidence="9">7.1.1.2</ecNumber>
    </recommendedName>
</protein>
<dbReference type="InterPro" id="IPR038430">
    <property type="entry name" value="NDAH_ubi_oxred_su3_sf"/>
</dbReference>
<keyword evidence="9" id="KW-0679">Respiratory chain</keyword>
<dbReference type="GeneID" id="41043556"/>
<keyword evidence="9" id="KW-1278">Translocase</keyword>
<dbReference type="RefSeq" id="YP_009681594.1">
    <property type="nucleotide sequence ID" value="NC_044134.1"/>
</dbReference>
<evidence type="ECO:0000256" key="10">
    <source>
        <dbReference type="SAM" id="SignalP"/>
    </source>
</evidence>
<dbReference type="InterPro" id="IPR000440">
    <property type="entry name" value="NADH_UbQ/plastoQ_OxRdtase_su3"/>
</dbReference>
<keyword evidence="6 9" id="KW-1133">Transmembrane helix</keyword>
<dbReference type="PANTHER" id="PTHR11058:SF9">
    <property type="entry name" value="NADH-UBIQUINONE OXIDOREDUCTASE CHAIN 3"/>
    <property type="match status" value="1"/>
</dbReference>
<feature type="signal peptide" evidence="10">
    <location>
        <begin position="1"/>
        <end position="21"/>
    </location>
</feature>
<keyword evidence="4 9" id="KW-0813">Transport</keyword>
<evidence type="ECO:0000256" key="8">
    <source>
        <dbReference type="ARBA" id="ARBA00049551"/>
    </source>
</evidence>
<dbReference type="Pfam" id="PF00507">
    <property type="entry name" value="Oxidored_q4"/>
    <property type="match status" value="1"/>
</dbReference>
<evidence type="ECO:0000256" key="6">
    <source>
        <dbReference type="ARBA" id="ARBA00022989"/>
    </source>
</evidence>
<reference evidence="11" key="1">
    <citation type="submission" date="2017-12" db="EMBL/GenBank/DDBJ databases">
        <title>Mitogenomic data applied to Collembola phylogeny.</title>
        <authorList>
            <person name="Leo C."/>
            <person name="Frati F."/>
            <person name="Carapelli A."/>
        </authorList>
    </citation>
    <scope>NUCLEOTIDE SEQUENCE</scope>
</reference>
<evidence type="ECO:0000256" key="3">
    <source>
        <dbReference type="ARBA" id="ARBA00021007"/>
    </source>
</evidence>
<keyword evidence="9" id="KW-0249">Electron transport</keyword>
<organism evidence="11">
    <name type="scientific">Dicyrtomina saundersi</name>
    <dbReference type="NCBI Taxonomy" id="438492"/>
    <lineage>
        <taxon>Eukaryota</taxon>
        <taxon>Metazoa</taxon>
        <taxon>Ecdysozoa</taxon>
        <taxon>Arthropoda</taxon>
        <taxon>Hexapoda</taxon>
        <taxon>Collembola</taxon>
        <taxon>Symphypleona</taxon>
        <taxon>Dicyrtomidae</taxon>
        <taxon>Dicyrtominae</taxon>
        <taxon>Dicyrtomina</taxon>
    </lineage>
</organism>
<feature type="transmembrane region" description="Helical" evidence="9">
    <location>
        <begin position="52"/>
        <end position="78"/>
    </location>
</feature>
<comment type="function">
    <text evidence="9">Core subunit of the mitochondrial membrane respiratory chain NADH dehydrogenase (Complex I) which catalyzes electron transfer from NADH through the respiratory chain, using ubiquinone as an electron acceptor. Essential for the catalytic activity of complex I.</text>
</comment>
<comment type="catalytic activity">
    <reaction evidence="8 9">
        <text>a ubiquinone + NADH + 5 H(+)(in) = a ubiquinol + NAD(+) + 4 H(+)(out)</text>
        <dbReference type="Rhea" id="RHEA:29091"/>
        <dbReference type="Rhea" id="RHEA-COMP:9565"/>
        <dbReference type="Rhea" id="RHEA-COMP:9566"/>
        <dbReference type="ChEBI" id="CHEBI:15378"/>
        <dbReference type="ChEBI" id="CHEBI:16389"/>
        <dbReference type="ChEBI" id="CHEBI:17976"/>
        <dbReference type="ChEBI" id="CHEBI:57540"/>
        <dbReference type="ChEBI" id="CHEBI:57945"/>
        <dbReference type="EC" id="7.1.1.2"/>
    </reaction>
</comment>
<keyword evidence="9 11" id="KW-0496">Mitochondrion</keyword>
<dbReference type="CTD" id="4537"/>
<keyword evidence="10" id="KW-0732">Signal</keyword>
<dbReference type="Gene3D" id="1.20.58.1610">
    <property type="entry name" value="NADH:ubiquinone/plastoquinone oxidoreductase, chain 3"/>
    <property type="match status" value="1"/>
</dbReference>
<evidence type="ECO:0000256" key="7">
    <source>
        <dbReference type="ARBA" id="ARBA00023136"/>
    </source>
</evidence>
<sequence length="114" mass="13291">MFMIFFLALALSVILIVLNSSISTKSIFSREKISPFECGYDPKSMSRLPFSLHFYLLAVIFLIFDVEITIIIPMPILFNWMEQEMWLGLTLLFILILIVGTIHEWNEGSLDWQK</sequence>
<evidence type="ECO:0000256" key="2">
    <source>
        <dbReference type="ARBA" id="ARBA00008472"/>
    </source>
</evidence>
<dbReference type="AlphaFoldDB" id="A0A516EZT6"/>
<proteinExistence type="inferred from homology"/>
<dbReference type="GO" id="GO:0008137">
    <property type="term" value="F:NADH dehydrogenase (ubiquinone) activity"/>
    <property type="evidence" value="ECO:0007669"/>
    <property type="project" value="UniProtKB-UniRule"/>
</dbReference>
<comment type="subcellular location">
    <subcellularLocation>
        <location evidence="1">Membrane</location>
    </subcellularLocation>
    <subcellularLocation>
        <location evidence="9">Mitochondrion membrane</location>
        <topology evidence="9">Multi-pass membrane protein</topology>
    </subcellularLocation>
</comment>
<name>A0A516EZT6_9HEXA</name>
<keyword evidence="9" id="KW-0520">NAD</keyword>
<keyword evidence="7 9" id="KW-0472">Membrane</keyword>
<accession>A0A516EZT6</accession>
<keyword evidence="9" id="KW-0830">Ubiquinone</keyword>
<dbReference type="PANTHER" id="PTHR11058">
    <property type="entry name" value="NADH-UBIQUINONE OXIDOREDUCTASE CHAIN 3"/>
    <property type="match status" value="1"/>
</dbReference>
<dbReference type="GO" id="GO:0031966">
    <property type="term" value="C:mitochondrial membrane"/>
    <property type="evidence" value="ECO:0007669"/>
    <property type="project" value="UniProtKB-SubCell"/>
</dbReference>
<gene>
    <name evidence="11" type="primary">ND3</name>
</gene>
<evidence type="ECO:0000256" key="9">
    <source>
        <dbReference type="RuleBase" id="RU003640"/>
    </source>
</evidence>
<evidence type="ECO:0000256" key="4">
    <source>
        <dbReference type="ARBA" id="ARBA00022448"/>
    </source>
</evidence>
<dbReference type="EC" id="7.1.1.2" evidence="9"/>
<evidence type="ECO:0000313" key="11">
    <source>
        <dbReference type="EMBL" id="QDO72015.1"/>
    </source>
</evidence>
<dbReference type="EMBL" id="MG701393">
    <property type="protein sequence ID" value="QDO72015.1"/>
    <property type="molecule type" value="Genomic_DNA"/>
</dbReference>
<feature type="chain" id="PRO_5022136969" description="NADH-ubiquinone oxidoreductase chain 3" evidence="10">
    <location>
        <begin position="22"/>
        <end position="114"/>
    </location>
</feature>
<evidence type="ECO:0000256" key="1">
    <source>
        <dbReference type="ARBA" id="ARBA00004370"/>
    </source>
</evidence>